<feature type="transmembrane region" description="Helical" evidence="8">
    <location>
        <begin position="471"/>
        <end position="489"/>
    </location>
</feature>
<evidence type="ECO:0000256" key="3">
    <source>
        <dbReference type="ARBA" id="ARBA00022448"/>
    </source>
</evidence>
<name>A0ABD2LXI8_9BILA</name>
<evidence type="ECO:0000256" key="7">
    <source>
        <dbReference type="ARBA" id="ARBA00023136"/>
    </source>
</evidence>
<dbReference type="PANTHER" id="PTHR11101">
    <property type="entry name" value="PHOSPHATE TRANSPORTER"/>
    <property type="match status" value="1"/>
</dbReference>
<evidence type="ECO:0000313" key="11">
    <source>
        <dbReference type="Proteomes" id="UP001620626"/>
    </source>
</evidence>
<evidence type="ECO:0000256" key="8">
    <source>
        <dbReference type="RuleBase" id="RU363058"/>
    </source>
</evidence>
<sequence>MSSSSIVSSAIASSSSPLFSSSSFIPSSIFSSSPSPSSFVPTFSPPFDGAALSLFQNAFLWALIVGFLLAFLLGFGMGANDVANAFGTSVGSNVLTLRNAFILATIMETLGAVLVGYNVTDAMRKEVVNIDLYMDHPNQFLLGQLAILGGGSVWMLTATLLRLPVSTTHSIVGAILGFTLVMNGMDGISWRKIIEIAFSWVLSPALSGFVSASLYLVVDFAVLRRRNPVKCGLRALPVFYFFCIAFNTFAIVYNGSKLLGLSKMSLFAALGISVGFGFAAALIFHFILRPRILSWIYSSEDGRSNGRKNSKRHFTFSTPISENKTPKTLSSGKSLTSLSNLATDYQPKISVFTASKIGTEMPISISNFQFSTDIYAKNKTTSNGVKKHAPNDRHQPFKPTPRGFFSWFFPRKDRREDPQTLRMFSTIQVFTACFAGFAHGANDVSNSISPLVALLSVWHNGSVEQSEQTPIWLLLFGVSAICAGLWLLGHRVIETVGQKLSHVNSCSGFTIEFGAAVTALLASKFGLPISTTHCLVGSVVAVGSIKSGEGINWRIFASIATSWLVTLPVSAAVSASLMFLMKTFLL</sequence>
<evidence type="ECO:0000256" key="2">
    <source>
        <dbReference type="ARBA" id="ARBA00009916"/>
    </source>
</evidence>
<dbReference type="Proteomes" id="UP001620626">
    <property type="component" value="Unassembled WGS sequence"/>
</dbReference>
<feature type="transmembrane region" description="Helical" evidence="8">
    <location>
        <begin position="265"/>
        <end position="288"/>
    </location>
</feature>
<feature type="transmembrane region" description="Helical" evidence="8">
    <location>
        <begin position="100"/>
        <end position="120"/>
    </location>
</feature>
<keyword evidence="5 8" id="KW-0812">Transmembrane</keyword>
<dbReference type="InterPro" id="IPR001204">
    <property type="entry name" value="Phos_transporter"/>
</dbReference>
<feature type="transmembrane region" description="Helical" evidence="8">
    <location>
        <begin position="55"/>
        <end position="79"/>
    </location>
</feature>
<dbReference type="GO" id="GO:0016020">
    <property type="term" value="C:membrane"/>
    <property type="evidence" value="ECO:0007669"/>
    <property type="project" value="UniProtKB-SubCell"/>
</dbReference>
<keyword evidence="7 8" id="KW-0472">Membrane</keyword>
<keyword evidence="6 8" id="KW-1133">Transmembrane helix</keyword>
<feature type="transmembrane region" description="Helical" evidence="8">
    <location>
        <begin position="555"/>
        <end position="581"/>
    </location>
</feature>
<keyword evidence="4 8" id="KW-0592">Phosphate transport</keyword>
<feature type="region of interest" description="Disordered" evidence="9">
    <location>
        <begin position="302"/>
        <end position="331"/>
    </location>
</feature>
<protein>
    <recommendedName>
        <fullName evidence="8">Phosphate transporter</fullName>
    </recommendedName>
</protein>
<dbReference type="PANTHER" id="PTHR11101:SF67">
    <property type="entry name" value="PHOSPHATE TRANSPORTER"/>
    <property type="match status" value="1"/>
</dbReference>
<evidence type="ECO:0000256" key="9">
    <source>
        <dbReference type="SAM" id="MobiDB-lite"/>
    </source>
</evidence>
<gene>
    <name evidence="10" type="ORF">niasHT_007085</name>
</gene>
<comment type="function">
    <text evidence="8">Sodium-phosphate symporter.</text>
</comment>
<evidence type="ECO:0000256" key="6">
    <source>
        <dbReference type="ARBA" id="ARBA00022989"/>
    </source>
</evidence>
<feature type="transmembrane region" description="Helical" evidence="8">
    <location>
        <begin position="197"/>
        <end position="223"/>
    </location>
</feature>
<feature type="transmembrane region" description="Helical" evidence="8">
    <location>
        <begin position="235"/>
        <end position="253"/>
    </location>
</feature>
<dbReference type="EMBL" id="JBICBT010000228">
    <property type="protein sequence ID" value="KAL3119957.1"/>
    <property type="molecule type" value="Genomic_DNA"/>
</dbReference>
<comment type="subcellular location">
    <subcellularLocation>
        <location evidence="1 8">Membrane</location>
        <topology evidence="1 8">Multi-pass membrane protein</topology>
    </subcellularLocation>
</comment>
<comment type="similarity">
    <text evidence="2 8">Belongs to the inorganic phosphate transporter (PiT) (TC 2.A.20) family.</text>
</comment>
<keyword evidence="3 8" id="KW-0813">Transport</keyword>
<evidence type="ECO:0000256" key="4">
    <source>
        <dbReference type="ARBA" id="ARBA00022592"/>
    </source>
</evidence>
<reference evidence="10 11" key="1">
    <citation type="submission" date="2024-10" db="EMBL/GenBank/DDBJ databases">
        <authorList>
            <person name="Kim D."/>
        </authorList>
    </citation>
    <scope>NUCLEOTIDE SEQUENCE [LARGE SCALE GENOMIC DNA]</scope>
    <source>
        <strain evidence="10">BH-2024</strain>
    </source>
</reference>
<dbReference type="Pfam" id="PF01384">
    <property type="entry name" value="PHO4"/>
    <property type="match status" value="1"/>
</dbReference>
<dbReference type="GO" id="GO:0006817">
    <property type="term" value="P:phosphate ion transport"/>
    <property type="evidence" value="ECO:0007669"/>
    <property type="project" value="UniProtKB-KW"/>
</dbReference>
<feature type="compositionally biased region" description="Basic residues" evidence="9">
    <location>
        <begin position="305"/>
        <end position="314"/>
    </location>
</feature>
<evidence type="ECO:0000256" key="5">
    <source>
        <dbReference type="ARBA" id="ARBA00022692"/>
    </source>
</evidence>
<proteinExistence type="inferred from homology"/>
<dbReference type="AlphaFoldDB" id="A0ABD2LXI8"/>
<organism evidence="10 11">
    <name type="scientific">Heterodera trifolii</name>
    <dbReference type="NCBI Taxonomy" id="157864"/>
    <lineage>
        <taxon>Eukaryota</taxon>
        <taxon>Metazoa</taxon>
        <taxon>Ecdysozoa</taxon>
        <taxon>Nematoda</taxon>
        <taxon>Chromadorea</taxon>
        <taxon>Rhabditida</taxon>
        <taxon>Tylenchina</taxon>
        <taxon>Tylenchomorpha</taxon>
        <taxon>Tylenchoidea</taxon>
        <taxon>Heteroderidae</taxon>
        <taxon>Heteroderinae</taxon>
        <taxon>Heterodera</taxon>
    </lineage>
</organism>
<evidence type="ECO:0000313" key="10">
    <source>
        <dbReference type="EMBL" id="KAL3119957.1"/>
    </source>
</evidence>
<comment type="caution">
    <text evidence="10">The sequence shown here is derived from an EMBL/GenBank/DDBJ whole genome shotgun (WGS) entry which is preliminary data.</text>
</comment>
<evidence type="ECO:0000256" key="1">
    <source>
        <dbReference type="ARBA" id="ARBA00004141"/>
    </source>
</evidence>
<feature type="transmembrane region" description="Helical" evidence="8">
    <location>
        <begin position="168"/>
        <end position="185"/>
    </location>
</feature>
<keyword evidence="11" id="KW-1185">Reference proteome</keyword>
<feature type="transmembrane region" description="Helical" evidence="8">
    <location>
        <begin position="421"/>
        <end position="441"/>
    </location>
</feature>
<accession>A0ABD2LXI8</accession>